<evidence type="ECO:0000313" key="3">
    <source>
        <dbReference type="EMBL" id="ADQ18590.1"/>
    </source>
</evidence>
<keyword evidence="4" id="KW-1185">Reference proteome</keyword>
<dbReference type="Pfam" id="PF05036">
    <property type="entry name" value="SPOR"/>
    <property type="match status" value="1"/>
</dbReference>
<dbReference type="OrthoDB" id="2473397at2"/>
<feature type="chain" id="PRO_5003185751" evidence="1">
    <location>
        <begin position="19"/>
        <end position="172"/>
    </location>
</feature>
<dbReference type="PROSITE" id="PS51724">
    <property type="entry name" value="SPOR"/>
    <property type="match status" value="1"/>
</dbReference>
<proteinExistence type="predicted"/>
<gene>
    <name evidence="3" type="ordered locus">Lbys_2928</name>
</gene>
<evidence type="ECO:0000313" key="4">
    <source>
        <dbReference type="Proteomes" id="UP000007435"/>
    </source>
</evidence>
<dbReference type="AlphaFoldDB" id="E4RSM0"/>
<dbReference type="Proteomes" id="UP000007435">
    <property type="component" value="Chromosome"/>
</dbReference>
<dbReference type="PROSITE" id="PS51257">
    <property type="entry name" value="PROKAR_LIPOPROTEIN"/>
    <property type="match status" value="1"/>
</dbReference>
<dbReference type="GO" id="GO:0042834">
    <property type="term" value="F:peptidoglycan binding"/>
    <property type="evidence" value="ECO:0007669"/>
    <property type="project" value="InterPro"/>
</dbReference>
<name>E4RSM0_LEAB4</name>
<dbReference type="KEGG" id="lby:Lbys_2928"/>
<dbReference type="RefSeq" id="WP_013409622.1">
    <property type="nucleotide sequence ID" value="NC_014655.1"/>
</dbReference>
<organism evidence="3 4">
    <name type="scientific">Leadbetterella byssophila (strain DSM 17132 / JCM 16389 / KACC 11308 / NBRC 106382 / 4M15)</name>
    <dbReference type="NCBI Taxonomy" id="649349"/>
    <lineage>
        <taxon>Bacteria</taxon>
        <taxon>Pseudomonadati</taxon>
        <taxon>Bacteroidota</taxon>
        <taxon>Cytophagia</taxon>
        <taxon>Cytophagales</taxon>
        <taxon>Leadbetterellaceae</taxon>
        <taxon>Leadbetterella</taxon>
    </lineage>
</organism>
<feature type="domain" description="SPOR" evidence="2">
    <location>
        <begin position="85"/>
        <end position="162"/>
    </location>
</feature>
<sequence length="172" mass="19967">MIKNFVWILILFLASACAKKTVPTGNSNSLSEYSEDISYLLPKYEEKSKKEEKVVETKVEEIVIVDDSEKIKSAQAKILEYNKTFNNGQGYRIQIFSGNSKTDFENAKGYMLRTYPNLEIYESYSQPTYRIRVGDFIHYQDAEKYNSLLKQRFGTTRILSEKINIKKALNTK</sequence>
<dbReference type="EMBL" id="CP002305">
    <property type="protein sequence ID" value="ADQ18590.1"/>
    <property type="molecule type" value="Genomic_DNA"/>
</dbReference>
<dbReference type="STRING" id="649349.Lbys_2928"/>
<keyword evidence="1" id="KW-0732">Signal</keyword>
<dbReference type="HOGENOM" id="CLU_124877_0_0_10"/>
<reference key="1">
    <citation type="submission" date="2010-11" db="EMBL/GenBank/DDBJ databases">
        <title>The complete genome of Leadbetterella byssophila DSM 17132.</title>
        <authorList>
            <consortium name="US DOE Joint Genome Institute (JGI-PGF)"/>
            <person name="Lucas S."/>
            <person name="Copeland A."/>
            <person name="Lapidus A."/>
            <person name="Glavina del Rio T."/>
            <person name="Dalin E."/>
            <person name="Tice H."/>
            <person name="Bruce D."/>
            <person name="Goodwin L."/>
            <person name="Pitluck S."/>
            <person name="Kyrpides N."/>
            <person name="Mavromatis K."/>
            <person name="Ivanova N."/>
            <person name="Teshima H."/>
            <person name="Brettin T."/>
            <person name="Detter J.C."/>
            <person name="Han C."/>
            <person name="Tapia R."/>
            <person name="Land M."/>
            <person name="Hauser L."/>
            <person name="Markowitz V."/>
            <person name="Cheng J.-F."/>
            <person name="Hugenholtz P."/>
            <person name="Woyke T."/>
            <person name="Wu D."/>
            <person name="Tindall B."/>
            <person name="Pomrenke H.G."/>
            <person name="Brambilla E."/>
            <person name="Klenk H.-P."/>
            <person name="Eisen J.A."/>
        </authorList>
    </citation>
    <scope>NUCLEOTIDE SEQUENCE [LARGE SCALE GENOMIC DNA]</scope>
    <source>
        <strain>DSM 17132</strain>
    </source>
</reference>
<evidence type="ECO:0000256" key="1">
    <source>
        <dbReference type="SAM" id="SignalP"/>
    </source>
</evidence>
<reference evidence="3 4" key="2">
    <citation type="journal article" date="2011" name="Stand. Genomic Sci.">
        <title>Complete genome sequence of Leadbetterella byssophila type strain (4M15).</title>
        <authorList>
            <person name="Abt B."/>
            <person name="Teshima H."/>
            <person name="Lucas S."/>
            <person name="Lapidus A."/>
            <person name="Del Rio T.G."/>
            <person name="Nolan M."/>
            <person name="Tice H."/>
            <person name="Cheng J.F."/>
            <person name="Pitluck S."/>
            <person name="Liolios K."/>
            <person name="Pagani I."/>
            <person name="Ivanova N."/>
            <person name="Mavromatis K."/>
            <person name="Pati A."/>
            <person name="Tapia R."/>
            <person name="Han C."/>
            <person name="Goodwin L."/>
            <person name="Chen A."/>
            <person name="Palaniappan K."/>
            <person name="Land M."/>
            <person name="Hauser L."/>
            <person name="Chang Y.J."/>
            <person name="Jeffries C.D."/>
            <person name="Rohde M."/>
            <person name="Goker M."/>
            <person name="Tindall B.J."/>
            <person name="Detter J.C."/>
            <person name="Woyke T."/>
            <person name="Bristow J."/>
            <person name="Eisen J.A."/>
            <person name="Markowitz V."/>
            <person name="Hugenholtz P."/>
            <person name="Klenk H.P."/>
            <person name="Kyrpides N.C."/>
        </authorList>
    </citation>
    <scope>NUCLEOTIDE SEQUENCE [LARGE SCALE GENOMIC DNA]</scope>
    <source>
        <strain evidence="4">DSM 17132 / JCM 16389 / KACC 11308 / NBRC 106382 / 4M15</strain>
    </source>
</reference>
<dbReference type="InterPro" id="IPR007730">
    <property type="entry name" value="SPOR-like_dom"/>
</dbReference>
<accession>E4RSM0</accession>
<protein>
    <submittedName>
        <fullName evidence="3">Sporulation domain-containing protein</fullName>
    </submittedName>
</protein>
<feature type="signal peptide" evidence="1">
    <location>
        <begin position="1"/>
        <end position="18"/>
    </location>
</feature>
<evidence type="ECO:0000259" key="2">
    <source>
        <dbReference type="PROSITE" id="PS51724"/>
    </source>
</evidence>